<dbReference type="AlphaFoldDB" id="A0AA38SZU2"/>
<evidence type="ECO:0000256" key="3">
    <source>
        <dbReference type="SAM" id="MobiDB-lite"/>
    </source>
</evidence>
<dbReference type="Proteomes" id="UP001172457">
    <property type="component" value="Chromosome 6"/>
</dbReference>
<dbReference type="InterPro" id="IPR024752">
    <property type="entry name" value="Myb/SANT-like_dom"/>
</dbReference>
<evidence type="ECO:0000259" key="4">
    <source>
        <dbReference type="Pfam" id="PF12776"/>
    </source>
</evidence>
<feature type="region of interest" description="Disordered" evidence="3">
    <location>
        <begin position="181"/>
        <end position="200"/>
    </location>
</feature>
<protein>
    <recommendedName>
        <fullName evidence="8">Myb/SANT-like domain-containing protein</fullName>
    </recommendedName>
</protein>
<dbReference type="EMBL" id="JARYMX010000006">
    <property type="protein sequence ID" value="KAJ9545425.1"/>
    <property type="molecule type" value="Genomic_DNA"/>
</dbReference>
<keyword evidence="2" id="KW-0479">Metal-binding</keyword>
<gene>
    <name evidence="6" type="ORF">OSB04_025132</name>
</gene>
<name>A0AA38SZU2_9ASTR</name>
<dbReference type="InterPro" id="IPR027806">
    <property type="entry name" value="HARBI1_dom"/>
</dbReference>
<sequence>MEQTVDSQPTKESRVSWKNVNVVKTFLETCVLEIALNGKEGGSLKALSWAKVAETLKDVHNFDVDRKQMRNHFDYLKGKYGAWLKLKNKIGNVYDPSTNSFNLTPEQWDVEIKSNRYVESLRTTSLSFPDLCAQLFEGGVSTGVASFGPSSKDPEPSVEPFHVHNVEEVEVVTSQLLPSNLASSSRTNARTKRRANQPSSAVDDDIMVVLKGLAGKHESPEKLEIPSYNVCLQKLNKFEWEQEDPLYIIAMTLLRDKDNREPWMCIPKEFAKKWIKMVGEKQGAIDGTLIHAIMPASHQTTYIGRGGGRCYQNVLGICDFNMMFTFVWAGWEGIAHDSRVLNEVAFNPNSGFPFPSEGKYYLCDAAYSNARGFLAPYRNTRYWLADFHRRLALSKEERFNHAHAQLRNVIERAYGVLKARFPILKQMAPFPFTKQRNVVIACFAIHNFIRKCNIQDQLFMECNEETVFTNDEEDVGNGEAPLDGTQWDANSTQYMATLRDEIANQLVPNA</sequence>
<comment type="cofactor">
    <cofactor evidence="1">
        <name>a divalent metal cation</name>
        <dbReference type="ChEBI" id="CHEBI:60240"/>
    </cofactor>
</comment>
<dbReference type="Pfam" id="PF12776">
    <property type="entry name" value="Myb_DNA-bind_3"/>
    <property type="match status" value="1"/>
</dbReference>
<evidence type="ECO:0000256" key="2">
    <source>
        <dbReference type="ARBA" id="ARBA00022723"/>
    </source>
</evidence>
<dbReference type="Pfam" id="PF13359">
    <property type="entry name" value="DDE_Tnp_4"/>
    <property type="match status" value="1"/>
</dbReference>
<evidence type="ECO:0000313" key="6">
    <source>
        <dbReference type="EMBL" id="KAJ9545425.1"/>
    </source>
</evidence>
<dbReference type="GO" id="GO:0046872">
    <property type="term" value="F:metal ion binding"/>
    <property type="evidence" value="ECO:0007669"/>
    <property type="project" value="UniProtKB-KW"/>
</dbReference>
<dbReference type="PANTHER" id="PTHR31704">
    <property type="entry name" value="MYB/SANT-LIKE DNA-BINDING DOMAIN PROTEIN-RELATED"/>
    <property type="match status" value="1"/>
</dbReference>
<evidence type="ECO:0000259" key="5">
    <source>
        <dbReference type="Pfam" id="PF13359"/>
    </source>
</evidence>
<feature type="domain" description="DDE Tnp4" evidence="5">
    <location>
        <begin position="285"/>
        <end position="447"/>
    </location>
</feature>
<organism evidence="6 7">
    <name type="scientific">Centaurea solstitialis</name>
    <name type="common">yellow star-thistle</name>
    <dbReference type="NCBI Taxonomy" id="347529"/>
    <lineage>
        <taxon>Eukaryota</taxon>
        <taxon>Viridiplantae</taxon>
        <taxon>Streptophyta</taxon>
        <taxon>Embryophyta</taxon>
        <taxon>Tracheophyta</taxon>
        <taxon>Spermatophyta</taxon>
        <taxon>Magnoliopsida</taxon>
        <taxon>eudicotyledons</taxon>
        <taxon>Gunneridae</taxon>
        <taxon>Pentapetalae</taxon>
        <taxon>asterids</taxon>
        <taxon>campanulids</taxon>
        <taxon>Asterales</taxon>
        <taxon>Asteraceae</taxon>
        <taxon>Carduoideae</taxon>
        <taxon>Cardueae</taxon>
        <taxon>Centaureinae</taxon>
        <taxon>Centaurea</taxon>
    </lineage>
</organism>
<proteinExistence type="predicted"/>
<evidence type="ECO:0000313" key="7">
    <source>
        <dbReference type="Proteomes" id="UP001172457"/>
    </source>
</evidence>
<keyword evidence="7" id="KW-1185">Reference proteome</keyword>
<evidence type="ECO:0000256" key="1">
    <source>
        <dbReference type="ARBA" id="ARBA00001968"/>
    </source>
</evidence>
<dbReference type="PANTHER" id="PTHR31704:SF48">
    <property type="entry name" value="L10-INTERACTING MYB DOMAIN-CONTAINING PROTEIN-LIKE"/>
    <property type="match status" value="1"/>
</dbReference>
<accession>A0AA38SZU2</accession>
<evidence type="ECO:0008006" key="8">
    <source>
        <dbReference type="Google" id="ProtNLM"/>
    </source>
</evidence>
<comment type="caution">
    <text evidence="6">The sequence shown here is derived from an EMBL/GenBank/DDBJ whole genome shotgun (WGS) entry which is preliminary data.</text>
</comment>
<reference evidence="6" key="1">
    <citation type="submission" date="2023-03" db="EMBL/GenBank/DDBJ databases">
        <title>Chromosome-scale reference genome and RAD-based genetic map of yellow starthistle (Centaurea solstitialis) reveal putative structural variation and QTLs associated with invader traits.</title>
        <authorList>
            <person name="Reatini B."/>
            <person name="Cang F.A."/>
            <person name="Jiang Q."/>
            <person name="Mckibben M.T.W."/>
            <person name="Barker M.S."/>
            <person name="Rieseberg L.H."/>
            <person name="Dlugosch K.M."/>
        </authorList>
    </citation>
    <scope>NUCLEOTIDE SEQUENCE</scope>
    <source>
        <strain evidence="6">CAN-66</strain>
        <tissue evidence="6">Leaf</tissue>
    </source>
</reference>
<feature type="domain" description="Myb/SANT-like" evidence="4">
    <location>
        <begin position="23"/>
        <end position="109"/>
    </location>
</feature>